<comment type="caution">
    <text evidence="1">The sequence shown here is derived from an EMBL/GenBank/DDBJ whole genome shotgun (WGS) entry which is preliminary data.</text>
</comment>
<sequence length="647" mass="74026">MNTLNTYNTSEFEEKFTYSQPDLGANYSPEETIFKVWSPLSTSIFLNIYTNEENKISYRMIATPKGVWKCNVKGDLQNVFYTYTVTNELGTFTIVDPYAKAVNVDGTMGMVINLKATNPPNWENDKFDFPNSLDAIIYELHVRDMSIHENSGIQNKGKYLAFTEENTVSSDNIPTGLAHIKELGVTHIHFLPIFDFITEQYNWGYDPLNYNAPEGAYSTNPENGNIRIEEFKKMVQSLHNNNIGVIMDVVYNHTAQTEDSYLNRLMPYYYYRCDKYGNFSNGSGCGNEIASERSMVRKFIVDSITFWAKEYHIDGFRFDLMGIMDIETLNEIREQLNQINPQIIMYGEGWTCSDILLDKDKSAVKVNTPKLNNYIASFSDDMRDAIKGAVFLNENTGYVNGNYNLANSIKFGIVAATYHPQVKYDNVNYSKAHWANEPTQCINYAEAHDNLTLFDKLQISCANASEETLIAMDKMAGAIVLTSQGIPFIHAGQEFLRTKVHPDGTIEHNSYNSPDSVNALDWNRKYKYKDVFEFYRGLICLRKSHPSFKMKTTQDIQNHLTFVELHNNNAIGYFIKDYKDDSWKKIGVFFNPTNDMINVDLPEQDWIIVVNQNASGVDVLGEITNGNLFLPPLSQFVIVDTFSYKNF</sequence>
<keyword evidence="2" id="KW-1185">Reference proteome</keyword>
<dbReference type="EMBL" id="LJDB01000108">
    <property type="protein sequence ID" value="ONI37571.1"/>
    <property type="molecule type" value="Genomic_DNA"/>
</dbReference>
<proteinExistence type="predicted"/>
<evidence type="ECO:0000313" key="2">
    <source>
        <dbReference type="Proteomes" id="UP000188605"/>
    </source>
</evidence>
<evidence type="ECO:0000313" key="1">
    <source>
        <dbReference type="EMBL" id="ONI37571.1"/>
    </source>
</evidence>
<accession>A0ACC8X7H6</accession>
<organism evidence="1 2">
    <name type="scientific">Candidatus Epulonipiscium fishelsonii</name>
    <dbReference type="NCBI Taxonomy" id="77094"/>
    <lineage>
        <taxon>Bacteria</taxon>
        <taxon>Bacillati</taxon>
        <taxon>Bacillota</taxon>
        <taxon>Clostridia</taxon>
        <taxon>Lachnospirales</taxon>
        <taxon>Lachnospiraceae</taxon>
        <taxon>Candidatus Epulonipiscium</taxon>
    </lineage>
</organism>
<gene>
    <name evidence="1" type="ORF">AN396_12690</name>
</gene>
<name>A0ACC8X7H6_9FIRM</name>
<dbReference type="Proteomes" id="UP000188605">
    <property type="component" value="Unassembled WGS sequence"/>
</dbReference>
<protein>
    <submittedName>
        <fullName evidence="1">Type I pullulanase</fullName>
    </submittedName>
</protein>
<reference evidence="1" key="1">
    <citation type="submission" date="2016-08" db="EMBL/GenBank/DDBJ databases">
        <authorList>
            <person name="Ngugi D.K."/>
            <person name="Miyake S."/>
            <person name="Stingl U."/>
        </authorList>
    </citation>
    <scope>NUCLEOTIDE SEQUENCE</scope>
    <source>
        <strain evidence="1">SCG-B11WGA-EpuloA1</strain>
    </source>
</reference>